<dbReference type="Pfam" id="PF02633">
    <property type="entry name" value="Creatininase"/>
    <property type="match status" value="1"/>
</dbReference>
<accession>A0A512N3U2</accession>
<evidence type="ECO:0000256" key="5">
    <source>
        <dbReference type="ARBA" id="ARBA00024029"/>
    </source>
</evidence>
<dbReference type="InterPro" id="IPR003785">
    <property type="entry name" value="Creatininase/forma_Hydrolase"/>
</dbReference>
<comment type="cofactor">
    <cofactor evidence="1">
        <name>Zn(2+)</name>
        <dbReference type="ChEBI" id="CHEBI:29105"/>
    </cofactor>
</comment>
<evidence type="ECO:0000256" key="2">
    <source>
        <dbReference type="ARBA" id="ARBA00022723"/>
    </source>
</evidence>
<proteinExistence type="inferred from homology"/>
<dbReference type="GO" id="GO:0009231">
    <property type="term" value="P:riboflavin biosynthetic process"/>
    <property type="evidence" value="ECO:0007669"/>
    <property type="project" value="TreeGrafter"/>
</dbReference>
<gene>
    <name evidence="6" type="ORF">RSO01_08110</name>
</gene>
<evidence type="ECO:0000313" key="6">
    <source>
        <dbReference type="EMBL" id="GEP53645.1"/>
    </source>
</evidence>
<dbReference type="Proteomes" id="UP000321058">
    <property type="component" value="Unassembled WGS sequence"/>
</dbReference>
<dbReference type="PANTHER" id="PTHR35005:SF1">
    <property type="entry name" value="2-AMINO-5-FORMYLAMINO-6-RIBOSYLAMINOPYRIMIDIN-4(3H)-ONE 5'-MONOPHOSPHATE DEFORMYLASE"/>
    <property type="match status" value="1"/>
</dbReference>
<dbReference type="GO" id="GO:0016811">
    <property type="term" value="F:hydrolase activity, acting on carbon-nitrogen (but not peptide) bonds, in linear amides"/>
    <property type="evidence" value="ECO:0007669"/>
    <property type="project" value="TreeGrafter"/>
</dbReference>
<dbReference type="InterPro" id="IPR024087">
    <property type="entry name" value="Creatininase-like_sf"/>
</dbReference>
<organism evidence="6 7">
    <name type="scientific">Reyranella soli</name>
    <dbReference type="NCBI Taxonomy" id="1230389"/>
    <lineage>
        <taxon>Bacteria</taxon>
        <taxon>Pseudomonadati</taxon>
        <taxon>Pseudomonadota</taxon>
        <taxon>Alphaproteobacteria</taxon>
        <taxon>Hyphomicrobiales</taxon>
        <taxon>Reyranellaceae</taxon>
        <taxon>Reyranella</taxon>
    </lineage>
</organism>
<dbReference type="OrthoDB" id="9801445at2"/>
<dbReference type="SUPFAM" id="SSF102215">
    <property type="entry name" value="Creatininase"/>
    <property type="match status" value="1"/>
</dbReference>
<evidence type="ECO:0000256" key="3">
    <source>
        <dbReference type="ARBA" id="ARBA00022801"/>
    </source>
</evidence>
<keyword evidence="7" id="KW-1185">Reference proteome</keyword>
<dbReference type="RefSeq" id="WP_147146491.1">
    <property type="nucleotide sequence ID" value="NZ_BKAJ01000014.1"/>
</dbReference>
<evidence type="ECO:0000256" key="4">
    <source>
        <dbReference type="ARBA" id="ARBA00022833"/>
    </source>
</evidence>
<dbReference type="EMBL" id="BKAJ01000014">
    <property type="protein sequence ID" value="GEP53645.1"/>
    <property type="molecule type" value="Genomic_DNA"/>
</dbReference>
<dbReference type="PANTHER" id="PTHR35005">
    <property type="entry name" value="3-DEHYDRO-SCYLLO-INOSOSE HYDROLASE"/>
    <property type="match status" value="1"/>
</dbReference>
<comment type="similarity">
    <text evidence="5">Belongs to the creatininase superfamily.</text>
</comment>
<dbReference type="GO" id="GO:0046872">
    <property type="term" value="F:metal ion binding"/>
    <property type="evidence" value="ECO:0007669"/>
    <property type="project" value="UniProtKB-KW"/>
</dbReference>
<dbReference type="Gene3D" id="3.40.50.10310">
    <property type="entry name" value="Creatininase"/>
    <property type="match status" value="1"/>
</dbReference>
<sequence>MSGRLRRQWVEMTTKDFQQIDMSEVIAVLPVAAIEQHGPHLPVEVDTAINRGVVTRAMALLPPELPVTFLPAMPIGKSNEHISYPGTLTLSAETLIRLWTEIGESVARAGARKLVLFNSHGGQPQIADIVARDLRVRRDMFVVTASTYSLGRPAGLFPDSELKHGIHGGSVETSIMMHLHPDLVRREELANFRPRSLDMEGEYEILTPEGRIGFGWETQDLSPPGACGDATDADAERGKMLVEHAAARFVKLLDEVHRYPLSALRSGPLRKN</sequence>
<keyword evidence="2" id="KW-0479">Metal-binding</keyword>
<protein>
    <submittedName>
        <fullName evidence="6">Creatininase</fullName>
    </submittedName>
</protein>
<comment type="caution">
    <text evidence="6">The sequence shown here is derived from an EMBL/GenBank/DDBJ whole genome shotgun (WGS) entry which is preliminary data.</text>
</comment>
<name>A0A512N3U2_9HYPH</name>
<reference evidence="6 7" key="1">
    <citation type="submission" date="2019-07" db="EMBL/GenBank/DDBJ databases">
        <title>Whole genome shotgun sequence of Reyranella soli NBRC 108950.</title>
        <authorList>
            <person name="Hosoyama A."/>
            <person name="Uohara A."/>
            <person name="Ohji S."/>
            <person name="Ichikawa N."/>
        </authorList>
    </citation>
    <scope>NUCLEOTIDE SEQUENCE [LARGE SCALE GENOMIC DNA]</scope>
    <source>
        <strain evidence="6 7">NBRC 108950</strain>
    </source>
</reference>
<keyword evidence="3" id="KW-0378">Hydrolase</keyword>
<evidence type="ECO:0000256" key="1">
    <source>
        <dbReference type="ARBA" id="ARBA00001947"/>
    </source>
</evidence>
<evidence type="ECO:0000313" key="7">
    <source>
        <dbReference type="Proteomes" id="UP000321058"/>
    </source>
</evidence>
<dbReference type="AlphaFoldDB" id="A0A512N3U2"/>
<keyword evidence="4" id="KW-0862">Zinc</keyword>